<dbReference type="EMBL" id="LVLH01000027">
    <property type="protein sequence ID" value="OAB49023.1"/>
    <property type="molecule type" value="Genomic_DNA"/>
</dbReference>
<dbReference type="Gene3D" id="3.90.550.10">
    <property type="entry name" value="Spore Coat Polysaccharide Biosynthesis Protein SpsA, Chain A"/>
    <property type="match status" value="1"/>
</dbReference>
<dbReference type="SUPFAM" id="SSF53448">
    <property type="entry name" value="Nucleotide-diphospho-sugar transferases"/>
    <property type="match status" value="1"/>
</dbReference>
<dbReference type="InterPro" id="IPR001173">
    <property type="entry name" value="Glyco_trans_2-like"/>
</dbReference>
<keyword evidence="2" id="KW-0808">Transferase</keyword>
<evidence type="ECO:0000313" key="2">
    <source>
        <dbReference type="EMBL" id="OAB49023.1"/>
    </source>
</evidence>
<sequence>MKLSIISPNINNSKILDDFLDDLKNQENQDFEIILSLNSLAKSLINVVQKHFATFGSRLKFILNNHKIKYQEQIFAAFEMVKADYFTIINYENKLRSSYILRLVEKIDSAQTDIIEIKPRFIDEVTIKQKGRIKENCKFDLKEHPEIIAFSFPTITNKIFKKNLIQNLQTLKLENLVDNKFALIINYLLLINAKTYQYFDKRIIREKVDKNISINLDAYQQEWQFLNNYLVNNDIQLANEIAYAKKYFFNIWLMAFIYELSSTRLMNKKFHSKTKERFINALQKLIQLVQKEQEKDINFYNTNVYLINNSNLNETKFIKSKITKKLIKEIFNEL</sequence>
<dbReference type="PATRIC" id="fig|29557.3.peg.230"/>
<reference evidence="2 3" key="1">
    <citation type="submission" date="2016-03" db="EMBL/GenBank/DDBJ databases">
        <title>Genome sequence of Mycoplasma gallinarum strain Mgn_IPT.</title>
        <authorList>
            <person name="Yacoub E."/>
            <person name="Sirand-Pugnet P."/>
            <person name="Barre A."/>
            <person name="Maurier F."/>
            <person name="Blanchard A."/>
            <person name="Ben Abdelmoumen B.M."/>
        </authorList>
    </citation>
    <scope>NUCLEOTIDE SEQUENCE [LARGE SCALE GENOMIC DNA]</scope>
    <source>
        <strain evidence="2 3">Mgn_IPT</strain>
    </source>
</reference>
<dbReference type="STRING" id="29557.MGALLINA_02440"/>
<dbReference type="Pfam" id="PF00535">
    <property type="entry name" value="Glycos_transf_2"/>
    <property type="match status" value="1"/>
</dbReference>
<proteinExistence type="predicted"/>
<comment type="caution">
    <text evidence="2">The sequence shown here is derived from an EMBL/GenBank/DDBJ whole genome shotgun (WGS) entry which is preliminary data.</text>
</comment>
<gene>
    <name evidence="2" type="ORF">MGALLINA_02440</name>
</gene>
<accession>A0A168RIQ5</accession>
<evidence type="ECO:0000259" key="1">
    <source>
        <dbReference type="Pfam" id="PF00535"/>
    </source>
</evidence>
<dbReference type="RefSeq" id="WP_063626044.1">
    <property type="nucleotide sequence ID" value="NZ_LVLH01000027.1"/>
</dbReference>
<protein>
    <submittedName>
        <fullName evidence="2">Glycosyltransferase</fullName>
    </submittedName>
</protein>
<dbReference type="GO" id="GO:0016740">
    <property type="term" value="F:transferase activity"/>
    <property type="evidence" value="ECO:0007669"/>
    <property type="project" value="UniProtKB-KW"/>
</dbReference>
<keyword evidence="3" id="KW-1185">Reference proteome</keyword>
<dbReference type="InterPro" id="IPR029044">
    <property type="entry name" value="Nucleotide-diphossugar_trans"/>
</dbReference>
<dbReference type="OrthoDB" id="387866at2"/>
<organism evidence="2 3">
    <name type="scientific">Mycoplasmopsis gallinarum</name>
    <dbReference type="NCBI Taxonomy" id="29557"/>
    <lineage>
        <taxon>Bacteria</taxon>
        <taxon>Bacillati</taxon>
        <taxon>Mycoplasmatota</taxon>
        <taxon>Mycoplasmoidales</taxon>
        <taxon>Metamycoplasmataceae</taxon>
        <taxon>Mycoplasmopsis</taxon>
    </lineage>
</organism>
<dbReference type="AlphaFoldDB" id="A0A168RIQ5"/>
<dbReference type="Proteomes" id="UP000076983">
    <property type="component" value="Unassembled WGS sequence"/>
</dbReference>
<feature type="domain" description="Glycosyltransferase 2-like" evidence="1">
    <location>
        <begin position="4"/>
        <end position="166"/>
    </location>
</feature>
<evidence type="ECO:0000313" key="3">
    <source>
        <dbReference type="Proteomes" id="UP000076983"/>
    </source>
</evidence>
<name>A0A168RIQ5_9BACT</name>